<dbReference type="AlphaFoldDB" id="A0A8H5HNB9"/>
<organism evidence="1 2">
    <name type="scientific">Collybiopsis confluens</name>
    <dbReference type="NCBI Taxonomy" id="2823264"/>
    <lineage>
        <taxon>Eukaryota</taxon>
        <taxon>Fungi</taxon>
        <taxon>Dikarya</taxon>
        <taxon>Basidiomycota</taxon>
        <taxon>Agaricomycotina</taxon>
        <taxon>Agaricomycetes</taxon>
        <taxon>Agaricomycetidae</taxon>
        <taxon>Agaricales</taxon>
        <taxon>Marasmiineae</taxon>
        <taxon>Omphalotaceae</taxon>
        <taxon>Collybiopsis</taxon>
    </lineage>
</organism>
<name>A0A8H5HNB9_9AGAR</name>
<evidence type="ECO:0008006" key="3">
    <source>
        <dbReference type="Google" id="ProtNLM"/>
    </source>
</evidence>
<dbReference type="Gene3D" id="3.40.50.1820">
    <property type="entry name" value="alpha/beta hydrolase"/>
    <property type="match status" value="1"/>
</dbReference>
<dbReference type="InterPro" id="IPR029058">
    <property type="entry name" value="AB_hydrolase_fold"/>
</dbReference>
<sequence>MLNSAGPIEFNEDLAPFRMFNLVTDIVMLVSALGFQSVAAVVGHDFGSTVAGFAGLIRPDVFQIKSAPQTLHNVFFLPSANDDMLHSPQGLQAFLRDYFYSKSANWSGNSTPNPPHRLPSASPANVAILPPYYIMLLDHTMPMAVQNAANEGSRPLEEWLSEEDLGFYVSEFSRTGFQGGLNWYRCMTEAKWALNDMRIFTGKRITVPAMFLSGALDWGVYQSPGRWKG</sequence>
<comment type="caution">
    <text evidence="1">The sequence shown here is derived from an EMBL/GenBank/DDBJ whole genome shotgun (WGS) entry which is preliminary data.</text>
</comment>
<keyword evidence="2" id="KW-1185">Reference proteome</keyword>
<dbReference type="Proteomes" id="UP000518752">
    <property type="component" value="Unassembled WGS sequence"/>
</dbReference>
<protein>
    <recommendedName>
        <fullName evidence="3">Epoxide hydrolase</fullName>
    </recommendedName>
</protein>
<dbReference type="SUPFAM" id="SSF53474">
    <property type="entry name" value="alpha/beta-Hydrolases"/>
    <property type="match status" value="1"/>
</dbReference>
<dbReference type="PANTHER" id="PTHR43329">
    <property type="entry name" value="EPOXIDE HYDROLASE"/>
    <property type="match status" value="1"/>
</dbReference>
<accession>A0A8H5HNB9</accession>
<reference evidence="1 2" key="1">
    <citation type="journal article" date="2020" name="ISME J.">
        <title>Uncovering the hidden diversity of litter-decomposition mechanisms in mushroom-forming fungi.</title>
        <authorList>
            <person name="Floudas D."/>
            <person name="Bentzer J."/>
            <person name="Ahren D."/>
            <person name="Johansson T."/>
            <person name="Persson P."/>
            <person name="Tunlid A."/>
        </authorList>
    </citation>
    <scope>NUCLEOTIDE SEQUENCE [LARGE SCALE GENOMIC DNA]</scope>
    <source>
        <strain evidence="1 2">CBS 406.79</strain>
    </source>
</reference>
<dbReference type="OrthoDB" id="6431331at2759"/>
<gene>
    <name evidence="1" type="ORF">D9757_005927</name>
</gene>
<dbReference type="EMBL" id="JAACJN010000035">
    <property type="protein sequence ID" value="KAF5386455.1"/>
    <property type="molecule type" value="Genomic_DNA"/>
</dbReference>
<evidence type="ECO:0000313" key="2">
    <source>
        <dbReference type="Proteomes" id="UP000518752"/>
    </source>
</evidence>
<evidence type="ECO:0000313" key="1">
    <source>
        <dbReference type="EMBL" id="KAF5386455.1"/>
    </source>
</evidence>
<proteinExistence type="predicted"/>